<name>T1JVA5_TETUR</name>
<sequence>MPIVIAKGLSKFWRPVILWPRHESDRLRNDRVNSFYTYYVPKDTGV</sequence>
<dbReference type="EMBL" id="CAEY01000792">
    <property type="status" value="NOT_ANNOTATED_CDS"/>
    <property type="molecule type" value="Genomic_DNA"/>
</dbReference>
<dbReference type="Proteomes" id="UP000015104">
    <property type="component" value="Unassembled WGS sequence"/>
</dbReference>
<proteinExistence type="predicted"/>
<reference evidence="2" key="1">
    <citation type="submission" date="2011-08" db="EMBL/GenBank/DDBJ databases">
        <authorList>
            <person name="Rombauts S."/>
        </authorList>
    </citation>
    <scope>NUCLEOTIDE SEQUENCE</scope>
    <source>
        <strain evidence="2">London</strain>
    </source>
</reference>
<dbReference type="HOGENOM" id="CLU_3191920_0_0_1"/>
<evidence type="ECO:0000313" key="2">
    <source>
        <dbReference type="Proteomes" id="UP000015104"/>
    </source>
</evidence>
<dbReference type="EnsemblMetazoa" id="tetur02g03900.1">
    <property type="protein sequence ID" value="tetur02g03900.1"/>
    <property type="gene ID" value="tetur02g03900"/>
</dbReference>
<keyword evidence="2" id="KW-1185">Reference proteome</keyword>
<reference evidence="1" key="2">
    <citation type="submission" date="2015-06" db="UniProtKB">
        <authorList>
            <consortium name="EnsemblMetazoa"/>
        </authorList>
    </citation>
    <scope>IDENTIFICATION</scope>
</reference>
<organism evidence="1 2">
    <name type="scientific">Tetranychus urticae</name>
    <name type="common">Two-spotted spider mite</name>
    <dbReference type="NCBI Taxonomy" id="32264"/>
    <lineage>
        <taxon>Eukaryota</taxon>
        <taxon>Metazoa</taxon>
        <taxon>Ecdysozoa</taxon>
        <taxon>Arthropoda</taxon>
        <taxon>Chelicerata</taxon>
        <taxon>Arachnida</taxon>
        <taxon>Acari</taxon>
        <taxon>Acariformes</taxon>
        <taxon>Trombidiformes</taxon>
        <taxon>Prostigmata</taxon>
        <taxon>Eleutherengona</taxon>
        <taxon>Raphignathae</taxon>
        <taxon>Tetranychoidea</taxon>
        <taxon>Tetranychidae</taxon>
        <taxon>Tetranychus</taxon>
    </lineage>
</organism>
<accession>T1JVA5</accession>
<evidence type="ECO:0000313" key="1">
    <source>
        <dbReference type="EnsemblMetazoa" id="tetur02g03900.1"/>
    </source>
</evidence>
<protein>
    <submittedName>
        <fullName evidence="1">Uncharacterized protein</fullName>
    </submittedName>
</protein>
<dbReference type="AlphaFoldDB" id="T1JVA5"/>